<sequence length="112" mass="12563">MLLWNREIAAVTIKKLDKAKSTLAQSCFDANILLATFWSPPLSPFFFLRFLGISLPLSFFDFKTPQHHLQRQPERDGCGIPLIGARFPSQRLAPASSCSRRSVLLSLISLDS</sequence>
<organism evidence="1 2">
    <name type="scientific">Cucurbita argyrosperma subsp. sororia</name>
    <dbReference type="NCBI Taxonomy" id="37648"/>
    <lineage>
        <taxon>Eukaryota</taxon>
        <taxon>Viridiplantae</taxon>
        <taxon>Streptophyta</taxon>
        <taxon>Embryophyta</taxon>
        <taxon>Tracheophyta</taxon>
        <taxon>Spermatophyta</taxon>
        <taxon>Magnoliopsida</taxon>
        <taxon>eudicotyledons</taxon>
        <taxon>Gunneridae</taxon>
        <taxon>Pentapetalae</taxon>
        <taxon>rosids</taxon>
        <taxon>fabids</taxon>
        <taxon>Cucurbitales</taxon>
        <taxon>Cucurbitaceae</taxon>
        <taxon>Cucurbiteae</taxon>
        <taxon>Cucurbita</taxon>
    </lineage>
</organism>
<keyword evidence="2" id="KW-1185">Reference proteome</keyword>
<proteinExistence type="predicted"/>
<name>A0AAV6M5L5_9ROSI</name>
<evidence type="ECO:0000313" key="1">
    <source>
        <dbReference type="EMBL" id="KAG6575399.1"/>
    </source>
</evidence>
<evidence type="ECO:0000313" key="2">
    <source>
        <dbReference type="Proteomes" id="UP000685013"/>
    </source>
</evidence>
<gene>
    <name evidence="1" type="ORF">SDJN03_26038</name>
</gene>
<feature type="non-terminal residue" evidence="1">
    <location>
        <position position="1"/>
    </location>
</feature>
<reference evidence="1 2" key="1">
    <citation type="journal article" date="2021" name="Hortic Res">
        <title>The domestication of Cucurbita argyrosperma as revealed by the genome of its wild relative.</title>
        <authorList>
            <person name="Barrera-Redondo J."/>
            <person name="Sanchez-de la Vega G."/>
            <person name="Aguirre-Liguori J.A."/>
            <person name="Castellanos-Morales G."/>
            <person name="Gutierrez-Guerrero Y.T."/>
            <person name="Aguirre-Dugua X."/>
            <person name="Aguirre-Planter E."/>
            <person name="Tenaillon M.I."/>
            <person name="Lira-Saade R."/>
            <person name="Eguiarte L.E."/>
        </authorList>
    </citation>
    <scope>NUCLEOTIDE SEQUENCE [LARGE SCALE GENOMIC DNA]</scope>
    <source>
        <strain evidence="1">JBR-2021</strain>
    </source>
</reference>
<comment type="caution">
    <text evidence="1">The sequence shown here is derived from an EMBL/GenBank/DDBJ whole genome shotgun (WGS) entry which is preliminary data.</text>
</comment>
<dbReference type="Proteomes" id="UP000685013">
    <property type="component" value="Chromosome 17"/>
</dbReference>
<dbReference type="EMBL" id="JAGKQH010000017">
    <property type="protein sequence ID" value="KAG6575399.1"/>
    <property type="molecule type" value="Genomic_DNA"/>
</dbReference>
<accession>A0AAV6M5L5</accession>
<protein>
    <submittedName>
        <fullName evidence="1">Uncharacterized protein</fullName>
    </submittedName>
</protein>
<dbReference type="AlphaFoldDB" id="A0AAV6M5L5"/>